<dbReference type="PROSITE" id="PS50127">
    <property type="entry name" value="UBC_2"/>
    <property type="match status" value="1"/>
</dbReference>
<dbReference type="CDD" id="cd23802">
    <property type="entry name" value="UBCc_UBE2Q"/>
    <property type="match status" value="1"/>
</dbReference>
<evidence type="ECO:0000256" key="3">
    <source>
        <dbReference type="ARBA" id="ARBA00022695"/>
    </source>
</evidence>
<evidence type="ECO:0000313" key="7">
    <source>
        <dbReference type="EMBL" id="OCH92005.1"/>
    </source>
</evidence>
<evidence type="ECO:0000256" key="1">
    <source>
        <dbReference type="ARBA" id="ARBA00022676"/>
    </source>
</evidence>
<dbReference type="SMART" id="SM00212">
    <property type="entry name" value="UBCc"/>
    <property type="match status" value="1"/>
</dbReference>
<keyword evidence="2" id="KW-0808">Transferase</keyword>
<dbReference type="SUPFAM" id="SSF56399">
    <property type="entry name" value="ADP-ribosylation"/>
    <property type="match status" value="1"/>
</dbReference>
<protein>
    <recommendedName>
        <fullName evidence="6">UBC core domain-containing protein</fullName>
    </recommendedName>
</protein>
<keyword evidence="4" id="KW-0520">NAD</keyword>
<evidence type="ECO:0000259" key="6">
    <source>
        <dbReference type="PROSITE" id="PS50127"/>
    </source>
</evidence>
<feature type="domain" description="UBC core" evidence="6">
    <location>
        <begin position="954"/>
        <end position="1128"/>
    </location>
</feature>
<dbReference type="GO" id="GO:0016779">
    <property type="term" value="F:nucleotidyltransferase activity"/>
    <property type="evidence" value="ECO:0007669"/>
    <property type="project" value="UniProtKB-KW"/>
</dbReference>
<dbReference type="EMBL" id="KV722376">
    <property type="protein sequence ID" value="OCH92005.1"/>
    <property type="molecule type" value="Genomic_DNA"/>
</dbReference>
<dbReference type="OrthoDB" id="109543at2759"/>
<reference evidence="7 8" key="1">
    <citation type="submission" date="2016-07" db="EMBL/GenBank/DDBJ databases">
        <title>Draft genome of the white-rot fungus Obba rivulosa 3A-2.</title>
        <authorList>
            <consortium name="DOE Joint Genome Institute"/>
            <person name="Miettinen O."/>
            <person name="Riley R."/>
            <person name="Acob R."/>
            <person name="Barry K."/>
            <person name="Cullen D."/>
            <person name="De Vries R."/>
            <person name="Hainaut M."/>
            <person name="Hatakka A."/>
            <person name="Henrissat B."/>
            <person name="Hilden K."/>
            <person name="Kuo R."/>
            <person name="Labutti K."/>
            <person name="Lipzen A."/>
            <person name="Makela M.R."/>
            <person name="Sandor L."/>
            <person name="Spatafora J.W."/>
            <person name="Grigoriev I.V."/>
            <person name="Hibbett D.S."/>
        </authorList>
    </citation>
    <scope>NUCLEOTIDE SEQUENCE [LARGE SCALE GENOMIC DNA]</scope>
    <source>
        <strain evidence="7 8">3A-2</strain>
    </source>
</reference>
<dbReference type="InterPro" id="IPR012317">
    <property type="entry name" value="Poly(ADP-ribose)pol_cat_dom"/>
</dbReference>
<dbReference type="GO" id="GO:0003950">
    <property type="term" value="F:NAD+ poly-ADP-ribosyltransferase activity"/>
    <property type="evidence" value="ECO:0007669"/>
    <property type="project" value="InterPro"/>
</dbReference>
<feature type="region of interest" description="Disordered" evidence="5">
    <location>
        <begin position="901"/>
        <end position="922"/>
    </location>
</feature>
<keyword evidence="3" id="KW-0548">Nucleotidyltransferase</keyword>
<keyword evidence="1" id="KW-0328">Glycosyltransferase</keyword>
<feature type="region of interest" description="Disordered" evidence="5">
    <location>
        <begin position="181"/>
        <end position="203"/>
    </location>
</feature>
<dbReference type="InterPro" id="IPR051838">
    <property type="entry name" value="ARTD_PARP"/>
</dbReference>
<keyword evidence="8" id="KW-1185">Reference proteome</keyword>
<evidence type="ECO:0000256" key="2">
    <source>
        <dbReference type="ARBA" id="ARBA00022679"/>
    </source>
</evidence>
<evidence type="ECO:0000256" key="4">
    <source>
        <dbReference type="ARBA" id="ARBA00023027"/>
    </source>
</evidence>
<name>A0A8E2DKY8_9APHY</name>
<dbReference type="PANTHER" id="PTHR21328">
    <property type="entry name" value="POLY ADP-RIBOSE POLYMERASE FAMILY, MEMBER PARP"/>
    <property type="match status" value="1"/>
</dbReference>
<feature type="region of interest" description="Disordered" evidence="5">
    <location>
        <begin position="43"/>
        <end position="67"/>
    </location>
</feature>
<dbReference type="Pfam" id="PF00644">
    <property type="entry name" value="PARP"/>
    <property type="match status" value="1"/>
</dbReference>
<feature type="compositionally biased region" description="Acidic residues" evidence="5">
    <location>
        <begin position="185"/>
        <end position="203"/>
    </location>
</feature>
<dbReference type="Gene3D" id="3.90.228.10">
    <property type="match status" value="1"/>
</dbReference>
<dbReference type="SUPFAM" id="SSF54495">
    <property type="entry name" value="UBC-like"/>
    <property type="match status" value="1"/>
</dbReference>
<feature type="compositionally biased region" description="Polar residues" evidence="5">
    <location>
        <begin position="48"/>
        <end position="60"/>
    </location>
</feature>
<accession>A0A8E2DKY8</accession>
<feature type="region of interest" description="Disordered" evidence="5">
    <location>
        <begin position="358"/>
        <end position="379"/>
    </location>
</feature>
<dbReference type="AlphaFoldDB" id="A0A8E2DKY8"/>
<organism evidence="7 8">
    <name type="scientific">Obba rivulosa</name>
    <dbReference type="NCBI Taxonomy" id="1052685"/>
    <lineage>
        <taxon>Eukaryota</taxon>
        <taxon>Fungi</taxon>
        <taxon>Dikarya</taxon>
        <taxon>Basidiomycota</taxon>
        <taxon>Agaricomycotina</taxon>
        <taxon>Agaricomycetes</taxon>
        <taxon>Polyporales</taxon>
        <taxon>Gelatoporiaceae</taxon>
        <taxon>Obba</taxon>
    </lineage>
</organism>
<gene>
    <name evidence="7" type="ORF">OBBRIDRAFT_791754</name>
</gene>
<feature type="region of interest" description="Disordered" evidence="5">
    <location>
        <begin position="1"/>
        <end position="29"/>
    </location>
</feature>
<proteinExistence type="predicted"/>
<dbReference type="Gene3D" id="3.10.110.10">
    <property type="entry name" value="Ubiquitin Conjugating Enzyme"/>
    <property type="match status" value="1"/>
</dbReference>
<dbReference type="InterPro" id="IPR016135">
    <property type="entry name" value="UBQ-conjugating_enzyme/RWD"/>
</dbReference>
<dbReference type="Proteomes" id="UP000250043">
    <property type="component" value="Unassembled WGS sequence"/>
</dbReference>
<evidence type="ECO:0000313" key="8">
    <source>
        <dbReference type="Proteomes" id="UP000250043"/>
    </source>
</evidence>
<sequence>MTRRLRSLSKLCSSSEGIPKRQKTSAADATSASCAGGTAFAAPDGMAQSPTPNFKLSPNTHPHRNMKGRKRFTADLDLLKGECKGGWNVRGLRIDGLQAGDDEGSFECSILRADESRLASLGFLVSDTSEYPTNHQYFCFSQEADVPPRVMDIIQGLHEDSSKPMDEMLKKLLTRLSIADKSSDSQDETDIEDEFETDDDMGMYVGESDDESGIDTKHENIVANAALHRDFIEIVANGFRPGMVRFGTNDFALSVSLPIVILARDIPVRALMAWDKTLLSRSQHLTLLISGLRGAYPICGNDGTMLTTAAVRGVTPQFKIGLTTRYKPDTEHVADTLRTFGLKENVPPLPSLVNPMLASEPDPAHIPAPRDDSMPPESEQAVRQDDGFRVFSLSPSLETLLNTYLLRVVQVRLKYDLGWAGAETLCWEAERLQKNPQDIFKSMRERIRIAEDEEIELSQTYNLPPDPLLSHSDRESLNLPLVAFCYLLRRLTLCARYCPVCHNRLNKDYEVLRPSVCDRKLCAYQYYIHNRGASLEYEICTNPETVDLLVNFAYVAAVEHGLEEPLPVGLGLRVPKPNIFGPPEPSNVKVDGDGLCGFDELSLVEMRSTIASLIDQLPSVMNMKAHLEQNPKPGRAKPKLKDIDPTIPDAAWLILRWCIASCTAHLEELRAEEDLVQNIDSSWRQFRFSVGAADAEAKFRDAVHSAQQQDQNAKQYPSLYAFHGSPMKNWHSIIRHGLWYKTVAHGRAFGHGVYFAKDGMVSGSGYAAPAGSRWRNSVIPAGRCMALAEIVNLPSKFTSSHPYFVVPHTEWIICRYLLVQTYASATTAPSLLPPGETDTTLSAIPSVSLDPMHPLTLANARIRIPDPTYKIGKMLAERLSEHFEEGNDEDDEAVIAGDSARQTHAGASDTNKPDDGFEDGADSTFQVNDWEHDPAWVQACVAQLMPPPVDATPMATMALQRELKAMLREQKEAKSFRELGWYMPQDLTGDNLFQWIVELHSFEPELPISQDLETRGVNSLVFEIRFPPTFPHSPPFFRILKPRFLPFIHGGGGHITGGGSMCMDLLTADGWLPSYSISAVLLQIKLAISNIDPRPARLAPNWDTPYHIGEALEGYRRAAQSHGWKIPEGLDKLASYY</sequence>
<dbReference type="InterPro" id="IPR000608">
    <property type="entry name" value="UBC"/>
</dbReference>
<evidence type="ECO:0000256" key="5">
    <source>
        <dbReference type="SAM" id="MobiDB-lite"/>
    </source>
</evidence>